<sequence length="240" mass="26891">MAYRFVGLNRGLLALSVPKVGSQPSLAMHQSKLALEQPYISPRWPSCSANPPALLRLRQRTVRHWETTPLSAHPVILRYSSSRSARWRHAKLQPPGRLLLPVLQPAWCLGPDHLYSLGRVGTLEPEPNLDSNFFAPNKSHRACFSTVLHTRVLERDLSIFPDLSGLRVLLLVNIFRGGQEATKIPPVMREVGQAAPRLRRGSRGPANHPRKAEAGQLLAPCSRGRLSVTRVPYRRRFVAH</sequence>
<gene>
    <name evidence="2" type="ORF">ONZ51_g2897</name>
</gene>
<comment type="caution">
    <text evidence="2">The sequence shown here is derived from an EMBL/GenBank/DDBJ whole genome shotgun (WGS) entry which is preliminary data.</text>
</comment>
<feature type="region of interest" description="Disordered" evidence="1">
    <location>
        <begin position="194"/>
        <end position="216"/>
    </location>
</feature>
<evidence type="ECO:0000313" key="3">
    <source>
        <dbReference type="Proteomes" id="UP001215151"/>
    </source>
</evidence>
<accession>A0AAD7TYS8</accession>
<dbReference type="EMBL" id="JAPEVG010000048">
    <property type="protein sequence ID" value="KAJ8489498.1"/>
    <property type="molecule type" value="Genomic_DNA"/>
</dbReference>
<dbReference type="Proteomes" id="UP001215151">
    <property type="component" value="Unassembled WGS sequence"/>
</dbReference>
<keyword evidence="3" id="KW-1185">Reference proteome</keyword>
<reference evidence="2" key="1">
    <citation type="submission" date="2022-11" db="EMBL/GenBank/DDBJ databases">
        <title>Genome Sequence of Cubamyces cubensis.</title>
        <authorList>
            <person name="Buettner E."/>
        </authorList>
    </citation>
    <scope>NUCLEOTIDE SEQUENCE</scope>
    <source>
        <strain evidence="2">MPL-01</strain>
    </source>
</reference>
<dbReference type="AlphaFoldDB" id="A0AAD7TYS8"/>
<protein>
    <submittedName>
        <fullName evidence="2">Uncharacterized protein</fullName>
    </submittedName>
</protein>
<evidence type="ECO:0000256" key="1">
    <source>
        <dbReference type="SAM" id="MobiDB-lite"/>
    </source>
</evidence>
<evidence type="ECO:0000313" key="2">
    <source>
        <dbReference type="EMBL" id="KAJ8489498.1"/>
    </source>
</evidence>
<proteinExistence type="predicted"/>
<name>A0AAD7TYS8_9APHY</name>
<organism evidence="2 3">
    <name type="scientific">Trametes cubensis</name>
    <dbReference type="NCBI Taxonomy" id="1111947"/>
    <lineage>
        <taxon>Eukaryota</taxon>
        <taxon>Fungi</taxon>
        <taxon>Dikarya</taxon>
        <taxon>Basidiomycota</taxon>
        <taxon>Agaricomycotina</taxon>
        <taxon>Agaricomycetes</taxon>
        <taxon>Polyporales</taxon>
        <taxon>Polyporaceae</taxon>
        <taxon>Trametes</taxon>
    </lineage>
</organism>